<protein>
    <recommendedName>
        <fullName evidence="1">HAT C-terminal dimerisation domain-containing protein</fullName>
    </recommendedName>
</protein>
<dbReference type="SUPFAM" id="SSF53098">
    <property type="entry name" value="Ribonuclease H-like"/>
    <property type="match status" value="1"/>
</dbReference>
<dbReference type="Pfam" id="PF05699">
    <property type="entry name" value="Dimer_Tnp_hAT"/>
    <property type="match status" value="1"/>
</dbReference>
<dbReference type="STRING" id="8078.ENSFHEP00000003959"/>
<dbReference type="AlphaFoldDB" id="A0A3Q2NWW3"/>
<dbReference type="InterPro" id="IPR012337">
    <property type="entry name" value="RNaseH-like_sf"/>
</dbReference>
<proteinExistence type="predicted"/>
<dbReference type="PANTHER" id="PTHR45913">
    <property type="entry name" value="EPM2A-INTERACTING PROTEIN 1"/>
    <property type="match status" value="1"/>
</dbReference>
<dbReference type="GeneTree" id="ENSGT00950000182812"/>
<dbReference type="PANTHER" id="PTHR45913:SF9">
    <property type="entry name" value="GENERAL TRANSCRIPTION FACTOR II-I REPEAT DOMAIN-CONTAINING PROTEIN 2-LIKE-RELATED"/>
    <property type="match status" value="1"/>
</dbReference>
<keyword evidence="3" id="KW-1185">Reference proteome</keyword>
<reference evidence="2" key="1">
    <citation type="submission" date="2025-08" db="UniProtKB">
        <authorList>
            <consortium name="Ensembl"/>
        </authorList>
    </citation>
    <scope>IDENTIFICATION</scope>
</reference>
<organism evidence="2 3">
    <name type="scientific">Fundulus heteroclitus</name>
    <name type="common">Killifish</name>
    <name type="synonym">Mummichog</name>
    <dbReference type="NCBI Taxonomy" id="8078"/>
    <lineage>
        <taxon>Eukaryota</taxon>
        <taxon>Metazoa</taxon>
        <taxon>Chordata</taxon>
        <taxon>Craniata</taxon>
        <taxon>Vertebrata</taxon>
        <taxon>Euteleostomi</taxon>
        <taxon>Actinopterygii</taxon>
        <taxon>Neopterygii</taxon>
        <taxon>Teleostei</taxon>
        <taxon>Neoteleostei</taxon>
        <taxon>Acanthomorphata</taxon>
        <taxon>Ovalentaria</taxon>
        <taxon>Atherinomorphae</taxon>
        <taxon>Cyprinodontiformes</taxon>
        <taxon>Fundulidae</taxon>
        <taxon>Fundulus</taxon>
    </lineage>
</organism>
<name>A0A3Q2NWW3_FUNHE</name>
<reference evidence="2" key="2">
    <citation type="submission" date="2025-09" db="UniProtKB">
        <authorList>
            <consortium name="Ensembl"/>
        </authorList>
    </citation>
    <scope>IDENTIFICATION</scope>
</reference>
<sequence length="477" mass="54616">MVQAAGILCPESQGKFEKIGLSRRTVTRHVELIEEDIASQINKKAESFKLYSLALDESNDVKDTAQLLIFIRGINNNFEITEEFLAMESLKGTTRGEDLYNHVSAAIERRKLLWSKLANVTTDGSPNLTGRHVGLLKRIQDKVKEENPDQDVIFLQCIIHQESLCKSILQLDHVMKPVVKLVNFIRAKGLHHRQFIAFLEETNADHYDLLYHSCVCWLSLGKVFQRVWDLQDEISEFLELVGKSTEFPELSDKNWLCDFAFPVDIFSYLNELNVKLQGKDQFVHDMYKHVQAFKSKLTLFSRQIANNSFVHFSTLATQKDATRNAKKYSQSIDDLHGEFSRWFSDFDNIETSLQLVSCPLSQDPEKAPQEVQLELIDLQSDSLLKEKFNSLKLNDFYAALNEAMCPNVRKTAQKMLTLFGSTYVCEQTFSGMNINKSSHRSRLPDQHLGAFLRIATIKLTPDFDALAKKGDQQHCSH</sequence>
<evidence type="ECO:0000313" key="2">
    <source>
        <dbReference type="Ensembl" id="ENSFHEP00000003959.1"/>
    </source>
</evidence>
<feature type="domain" description="HAT C-terminal dimerisation" evidence="1">
    <location>
        <begin position="380"/>
        <end position="451"/>
    </location>
</feature>
<dbReference type="GO" id="GO:0046983">
    <property type="term" value="F:protein dimerization activity"/>
    <property type="evidence" value="ECO:0007669"/>
    <property type="project" value="InterPro"/>
</dbReference>
<evidence type="ECO:0000259" key="1">
    <source>
        <dbReference type="Pfam" id="PF05699"/>
    </source>
</evidence>
<dbReference type="Proteomes" id="UP000265000">
    <property type="component" value="Unplaced"/>
</dbReference>
<evidence type="ECO:0000313" key="3">
    <source>
        <dbReference type="Proteomes" id="UP000265000"/>
    </source>
</evidence>
<dbReference type="InterPro" id="IPR008906">
    <property type="entry name" value="HATC_C_dom"/>
</dbReference>
<dbReference type="Ensembl" id="ENSFHET00000009649.1">
    <property type="protein sequence ID" value="ENSFHEP00000003959.1"/>
    <property type="gene ID" value="ENSFHEG00000004865.1"/>
</dbReference>
<accession>A0A3Q2NWW3</accession>